<comment type="caution">
    <text evidence="8">The sequence shown here is derived from an EMBL/GenBank/DDBJ whole genome shotgun (WGS) entry which is preliminary data.</text>
</comment>
<dbReference type="InterPro" id="IPR013766">
    <property type="entry name" value="Thioredoxin_domain"/>
</dbReference>
<keyword evidence="6" id="KW-1133">Transmembrane helix</keyword>
<dbReference type="EMBL" id="JBHRSM010000023">
    <property type="protein sequence ID" value="MFC3086991.1"/>
    <property type="molecule type" value="Genomic_DNA"/>
</dbReference>
<protein>
    <submittedName>
        <fullName evidence="8">DsbE family thiol:disulfide interchange protein</fullName>
    </submittedName>
</protein>
<name>A0ABV7DV55_9RHOB</name>
<evidence type="ECO:0000256" key="6">
    <source>
        <dbReference type="SAM" id="Phobius"/>
    </source>
</evidence>
<dbReference type="PROSITE" id="PS00194">
    <property type="entry name" value="THIOREDOXIN_1"/>
    <property type="match status" value="1"/>
</dbReference>
<dbReference type="Pfam" id="PF08534">
    <property type="entry name" value="Redoxin"/>
    <property type="match status" value="1"/>
</dbReference>
<dbReference type="InterPro" id="IPR013740">
    <property type="entry name" value="Redoxin"/>
</dbReference>
<evidence type="ECO:0000313" key="9">
    <source>
        <dbReference type="Proteomes" id="UP001595445"/>
    </source>
</evidence>
<feature type="domain" description="Thioredoxin" evidence="7">
    <location>
        <begin position="35"/>
        <end position="176"/>
    </location>
</feature>
<keyword evidence="6" id="KW-0472">Membrane</keyword>
<evidence type="ECO:0000256" key="5">
    <source>
        <dbReference type="ARBA" id="ARBA00023284"/>
    </source>
</evidence>
<evidence type="ECO:0000256" key="3">
    <source>
        <dbReference type="ARBA" id="ARBA00022748"/>
    </source>
</evidence>
<dbReference type="InterPro" id="IPR017937">
    <property type="entry name" value="Thioredoxin_CS"/>
</dbReference>
<organism evidence="8 9">
    <name type="scientific">Tabrizicola soli</name>
    <dbReference type="NCBI Taxonomy" id="2185115"/>
    <lineage>
        <taxon>Bacteria</taxon>
        <taxon>Pseudomonadati</taxon>
        <taxon>Pseudomonadota</taxon>
        <taxon>Alphaproteobacteria</taxon>
        <taxon>Rhodobacterales</taxon>
        <taxon>Paracoccaceae</taxon>
        <taxon>Tabrizicola</taxon>
    </lineage>
</organism>
<dbReference type="Proteomes" id="UP001595445">
    <property type="component" value="Unassembled WGS sequence"/>
</dbReference>
<evidence type="ECO:0000256" key="1">
    <source>
        <dbReference type="ARBA" id="ARBA00004196"/>
    </source>
</evidence>
<dbReference type="InterPro" id="IPR004799">
    <property type="entry name" value="Periplasmic_diS_OxRdtase_DsbE"/>
</dbReference>
<dbReference type="PANTHER" id="PTHR42852">
    <property type="entry name" value="THIOL:DISULFIDE INTERCHANGE PROTEIN DSBE"/>
    <property type="match status" value="1"/>
</dbReference>
<comment type="subcellular location">
    <subcellularLocation>
        <location evidence="1">Cell envelope</location>
    </subcellularLocation>
</comment>
<keyword evidence="4" id="KW-1015">Disulfide bond</keyword>
<dbReference type="SUPFAM" id="SSF52833">
    <property type="entry name" value="Thioredoxin-like"/>
    <property type="match status" value="1"/>
</dbReference>
<dbReference type="PROSITE" id="PS51352">
    <property type="entry name" value="THIOREDOXIN_2"/>
    <property type="match status" value="1"/>
</dbReference>
<proteinExistence type="inferred from homology"/>
<sequence length="179" mass="19596">MLRWLLMLPLVLFFGMAGLFYFGMYRDNPGELRSVLIGREAPALPATGLPEVPVLTDADLRTGEVTVLNFWATWCPPCRAEHPVLLEMAGRGIRVAGVNMMDDDAKATAYLAEEGNPFLGVATDPNGRNRVEWGVTAPPETFIIDGEGKVLFRFVGPLVGTDYEARFVPELEKALAGRG</sequence>
<keyword evidence="6" id="KW-0812">Transmembrane</keyword>
<dbReference type="Gene3D" id="3.40.30.10">
    <property type="entry name" value="Glutaredoxin"/>
    <property type="match status" value="1"/>
</dbReference>
<feature type="transmembrane region" description="Helical" evidence="6">
    <location>
        <begin position="6"/>
        <end position="24"/>
    </location>
</feature>
<keyword evidence="9" id="KW-1185">Reference proteome</keyword>
<evidence type="ECO:0000256" key="4">
    <source>
        <dbReference type="ARBA" id="ARBA00023157"/>
    </source>
</evidence>
<dbReference type="RefSeq" id="WP_197642764.1">
    <property type="nucleotide sequence ID" value="NZ_JAEACP010000006.1"/>
</dbReference>
<dbReference type="PANTHER" id="PTHR42852:SF6">
    <property type="entry name" value="THIOL:DISULFIDE INTERCHANGE PROTEIN DSBE"/>
    <property type="match status" value="1"/>
</dbReference>
<keyword evidence="3" id="KW-0201">Cytochrome c-type biogenesis</keyword>
<evidence type="ECO:0000259" key="7">
    <source>
        <dbReference type="PROSITE" id="PS51352"/>
    </source>
</evidence>
<accession>A0ABV7DV55</accession>
<reference evidence="9" key="1">
    <citation type="journal article" date="2019" name="Int. J. Syst. Evol. Microbiol.">
        <title>The Global Catalogue of Microorganisms (GCM) 10K type strain sequencing project: providing services to taxonomists for standard genome sequencing and annotation.</title>
        <authorList>
            <consortium name="The Broad Institute Genomics Platform"/>
            <consortium name="The Broad Institute Genome Sequencing Center for Infectious Disease"/>
            <person name="Wu L."/>
            <person name="Ma J."/>
        </authorList>
    </citation>
    <scope>NUCLEOTIDE SEQUENCE [LARGE SCALE GENOMIC DNA]</scope>
    <source>
        <strain evidence="9">KCTC 62102</strain>
    </source>
</reference>
<dbReference type="InterPro" id="IPR036249">
    <property type="entry name" value="Thioredoxin-like_sf"/>
</dbReference>
<comment type="similarity">
    <text evidence="2">Belongs to the thioredoxin family. DsbE subfamily.</text>
</comment>
<dbReference type="InterPro" id="IPR050553">
    <property type="entry name" value="Thioredoxin_ResA/DsbE_sf"/>
</dbReference>
<gene>
    <name evidence="8" type="ORF">ACFOD6_13135</name>
</gene>
<keyword evidence="5" id="KW-0676">Redox-active center</keyword>
<evidence type="ECO:0000256" key="2">
    <source>
        <dbReference type="ARBA" id="ARBA00007758"/>
    </source>
</evidence>
<evidence type="ECO:0000313" key="8">
    <source>
        <dbReference type="EMBL" id="MFC3086991.1"/>
    </source>
</evidence>
<dbReference type="NCBIfam" id="TIGR00385">
    <property type="entry name" value="dsbE"/>
    <property type="match status" value="1"/>
</dbReference>